<evidence type="ECO:0000256" key="2">
    <source>
        <dbReference type="SAM" id="SignalP"/>
    </source>
</evidence>
<feature type="domain" description="DUF4232" evidence="3">
    <location>
        <begin position="95"/>
        <end position="229"/>
    </location>
</feature>
<name>A0ABW2LPM1_9PSEU</name>
<evidence type="ECO:0000259" key="3">
    <source>
        <dbReference type="Pfam" id="PF14016"/>
    </source>
</evidence>
<feature type="compositionally biased region" description="Gly residues" evidence="1">
    <location>
        <begin position="20"/>
        <end position="34"/>
    </location>
</feature>
<dbReference type="PROSITE" id="PS51257">
    <property type="entry name" value="PROKAR_LIPOPROTEIN"/>
    <property type="match status" value="1"/>
</dbReference>
<reference evidence="5" key="1">
    <citation type="journal article" date="2019" name="Int. J. Syst. Evol. Microbiol.">
        <title>The Global Catalogue of Microorganisms (GCM) 10K type strain sequencing project: providing services to taxonomists for standard genome sequencing and annotation.</title>
        <authorList>
            <consortium name="The Broad Institute Genomics Platform"/>
            <consortium name="The Broad Institute Genome Sequencing Center for Infectious Disease"/>
            <person name="Wu L."/>
            <person name="Ma J."/>
        </authorList>
    </citation>
    <scope>NUCLEOTIDE SEQUENCE [LARGE SCALE GENOMIC DNA]</scope>
    <source>
        <strain evidence="5">WLHS5</strain>
    </source>
</reference>
<comment type="caution">
    <text evidence="4">The sequence shown here is derived from an EMBL/GenBank/DDBJ whole genome shotgun (WGS) entry which is preliminary data.</text>
</comment>
<feature type="region of interest" description="Disordered" evidence="1">
    <location>
        <begin position="20"/>
        <end position="94"/>
    </location>
</feature>
<dbReference type="InterPro" id="IPR025326">
    <property type="entry name" value="DUF4232"/>
</dbReference>
<accession>A0ABW2LPM1</accession>
<dbReference type="Proteomes" id="UP001596504">
    <property type="component" value="Unassembled WGS sequence"/>
</dbReference>
<dbReference type="RefSeq" id="WP_380670953.1">
    <property type="nucleotide sequence ID" value="NZ_JBHTCJ010000011.1"/>
</dbReference>
<keyword evidence="2" id="KW-0732">Signal</keyword>
<dbReference type="EMBL" id="JBHTCJ010000011">
    <property type="protein sequence ID" value="MFC7343749.1"/>
    <property type="molecule type" value="Genomic_DNA"/>
</dbReference>
<keyword evidence="5" id="KW-1185">Reference proteome</keyword>
<feature type="chain" id="PRO_5045182036" evidence="2">
    <location>
        <begin position="22"/>
        <end position="238"/>
    </location>
</feature>
<gene>
    <name evidence="4" type="ORF">ACFQRI_20275</name>
</gene>
<evidence type="ECO:0000313" key="5">
    <source>
        <dbReference type="Proteomes" id="UP001596504"/>
    </source>
</evidence>
<proteinExistence type="predicted"/>
<feature type="signal peptide" evidence="2">
    <location>
        <begin position="1"/>
        <end position="21"/>
    </location>
</feature>
<evidence type="ECO:0000256" key="1">
    <source>
        <dbReference type="SAM" id="MobiDB-lite"/>
    </source>
</evidence>
<sequence length="238" mass="24073">MSGNRILVGAAAALLTVGLGACGTGGANSAGGTGAVPQAPQRMTPIDTPQAQPQPQQQQQGAPAPADEDSAEAPAPESAEQPEDDAQPSPRDTTCEVGELELSLRYQGSGAGSQHQALVFTNSGDRTCEVQGFPGVSYVAGSDGHQVGAAAFRTGSKGAAISLAPGQRASAPLELTNVDNYDAATCEPTPAKGLRVYPPHSYDSVFVPMSDAQGCAAEDIPGHQLTVKTLERGVPTGP</sequence>
<protein>
    <submittedName>
        <fullName evidence="4">DUF4232 domain-containing protein</fullName>
    </submittedName>
</protein>
<feature type="compositionally biased region" description="Low complexity" evidence="1">
    <location>
        <begin position="49"/>
        <end position="65"/>
    </location>
</feature>
<dbReference type="Pfam" id="PF14016">
    <property type="entry name" value="DUF4232"/>
    <property type="match status" value="1"/>
</dbReference>
<evidence type="ECO:0000313" key="4">
    <source>
        <dbReference type="EMBL" id="MFC7343749.1"/>
    </source>
</evidence>
<organism evidence="4 5">
    <name type="scientific">Saccharopolyspora griseoalba</name>
    <dbReference type="NCBI Taxonomy" id="1431848"/>
    <lineage>
        <taxon>Bacteria</taxon>
        <taxon>Bacillati</taxon>
        <taxon>Actinomycetota</taxon>
        <taxon>Actinomycetes</taxon>
        <taxon>Pseudonocardiales</taxon>
        <taxon>Pseudonocardiaceae</taxon>
        <taxon>Saccharopolyspora</taxon>
    </lineage>
</organism>